<dbReference type="Pfam" id="PF07715">
    <property type="entry name" value="Plug"/>
    <property type="match status" value="1"/>
</dbReference>
<dbReference type="RefSeq" id="WP_160632316.1">
    <property type="nucleotide sequence ID" value="NZ_WWNE01000005.1"/>
</dbReference>
<dbReference type="GO" id="GO:0044718">
    <property type="term" value="P:siderophore transmembrane transport"/>
    <property type="evidence" value="ECO:0007669"/>
    <property type="project" value="TreeGrafter"/>
</dbReference>
<dbReference type="PANTHER" id="PTHR30069:SF29">
    <property type="entry name" value="HEMOGLOBIN AND HEMOGLOBIN-HAPTOGLOBIN-BINDING PROTEIN 1-RELATED"/>
    <property type="match status" value="1"/>
</dbReference>
<reference evidence="14 15" key="1">
    <citation type="submission" date="2019-12" db="EMBL/GenBank/DDBJ databases">
        <authorList>
            <person name="Zhao J."/>
        </authorList>
    </citation>
    <scope>NUCLEOTIDE SEQUENCE [LARGE SCALE GENOMIC DNA]</scope>
    <source>
        <strain evidence="14 15">S-15</strain>
    </source>
</reference>
<evidence type="ECO:0000256" key="5">
    <source>
        <dbReference type="ARBA" id="ARBA00022729"/>
    </source>
</evidence>
<dbReference type="Pfam" id="PF13715">
    <property type="entry name" value="CarbopepD_reg_2"/>
    <property type="match status" value="1"/>
</dbReference>
<comment type="similarity">
    <text evidence="10 11">Belongs to the TonB-dependent receptor family.</text>
</comment>
<dbReference type="SUPFAM" id="SSF56935">
    <property type="entry name" value="Porins"/>
    <property type="match status" value="1"/>
</dbReference>
<comment type="caution">
    <text evidence="14">The sequence shown here is derived from an EMBL/GenBank/DDBJ whole genome shotgun (WGS) entry which is preliminary data.</text>
</comment>
<proteinExistence type="inferred from homology"/>
<evidence type="ECO:0000256" key="11">
    <source>
        <dbReference type="RuleBase" id="RU003357"/>
    </source>
</evidence>
<evidence type="ECO:0000256" key="9">
    <source>
        <dbReference type="ARBA" id="ARBA00023237"/>
    </source>
</evidence>
<evidence type="ECO:0000256" key="1">
    <source>
        <dbReference type="ARBA" id="ARBA00004571"/>
    </source>
</evidence>
<dbReference type="Pfam" id="PF00593">
    <property type="entry name" value="TonB_dep_Rec_b-barrel"/>
    <property type="match status" value="1"/>
</dbReference>
<keyword evidence="3 10" id="KW-1134">Transmembrane beta strand</keyword>
<keyword evidence="7 10" id="KW-0472">Membrane</keyword>
<dbReference type="Gene3D" id="2.60.40.1120">
    <property type="entry name" value="Carboxypeptidase-like, regulatory domain"/>
    <property type="match status" value="1"/>
</dbReference>
<dbReference type="CDD" id="cd01347">
    <property type="entry name" value="ligand_gated_channel"/>
    <property type="match status" value="1"/>
</dbReference>
<dbReference type="InterPro" id="IPR036942">
    <property type="entry name" value="Beta-barrel_TonB_sf"/>
</dbReference>
<dbReference type="Gene3D" id="2.170.130.10">
    <property type="entry name" value="TonB-dependent receptor, plug domain"/>
    <property type="match status" value="1"/>
</dbReference>
<evidence type="ECO:0000313" key="15">
    <source>
        <dbReference type="Proteomes" id="UP000470771"/>
    </source>
</evidence>
<sequence length="759" mass="85012">MNGFQWIVFSLAILINLQFVNAQNISIIDSENKSPLVGATIQIEQEEATPLAFSTDNNGLFTIPNSVLNGNSNLMIHVSFIGYQTVSDTIESGKDYTYQLQPANYSINEVIVTAQYAPGSQDHSVHKVHVIGREKIEGMAAVTLKDVLTNELNIRISNDNILGSGMSLQGLSGQNVKILIDGVPVIGRLDGEIDLSQINLNDVERIEIVEGPLSVNYGSNALAGTINIITKKESAQKMTVGITTYTENIGTYNFNVNTAFKIKPNQHLRISGGRNYFDGWKPSDEFFPSFDQELADSNRVDQWNAKEQYFGRIQYLYQFKKMQLGFKSEYFNEEITNLGIPRTKATTIVAFDDYYHTKRWDNSLSLNGKVGQNRRINVIAAFNDYRRVKEAYLKDLTTLEQQLIEETATNDLQDTTDYQLLMSRGSITTTHADKWINYELGYDLNFELATGKRIEDNEQQLGDYAFFATAELSPFKDFVIKPGVRYGYNTKYDMPVTPSLNLKYVKGPFTFRGSYAQGFRAPTLKELYFNFDDVNHSLFGNSDLKAEQSDNYSLSISHKKLVQKVLIKSSINLFYNDITNLIDFAQVSTSGDTAIYVNIGKNKTQGATANVSFIRNALKVNLGASYIGRYNDLSDDISVDEFSYSAEFMANASYVFKKPQLTLSAYFKHQGELPSFGYNTDGAIVKQTIESYQLLDATVSKQFFKKRFQVGLGVKNIFDVQQVNSTLSSNNAHGGSGSSISVGTGRTLFLKLNLQISKN</sequence>
<keyword evidence="8 14" id="KW-0675">Receptor</keyword>
<evidence type="ECO:0000313" key="14">
    <source>
        <dbReference type="EMBL" id="NBG65353.1"/>
    </source>
</evidence>
<keyword evidence="2 10" id="KW-0813">Transport</keyword>
<organism evidence="14 15">
    <name type="scientific">Acidiluteibacter ferrifornacis</name>
    <dbReference type="NCBI Taxonomy" id="2692424"/>
    <lineage>
        <taxon>Bacteria</taxon>
        <taxon>Pseudomonadati</taxon>
        <taxon>Bacteroidota</taxon>
        <taxon>Flavobacteriia</taxon>
        <taxon>Flavobacteriales</taxon>
        <taxon>Cryomorphaceae</taxon>
        <taxon>Acidiluteibacter</taxon>
    </lineage>
</organism>
<evidence type="ECO:0000256" key="8">
    <source>
        <dbReference type="ARBA" id="ARBA00023170"/>
    </source>
</evidence>
<dbReference type="SUPFAM" id="SSF49464">
    <property type="entry name" value="Carboxypeptidase regulatory domain-like"/>
    <property type="match status" value="1"/>
</dbReference>
<keyword evidence="6 11" id="KW-0798">TonB box</keyword>
<evidence type="ECO:0000256" key="6">
    <source>
        <dbReference type="ARBA" id="ARBA00023077"/>
    </source>
</evidence>
<gene>
    <name evidence="14" type="ORF">GQN54_04455</name>
</gene>
<dbReference type="PROSITE" id="PS52016">
    <property type="entry name" value="TONB_DEPENDENT_REC_3"/>
    <property type="match status" value="1"/>
</dbReference>
<dbReference type="EMBL" id="WWNE01000005">
    <property type="protein sequence ID" value="NBG65353.1"/>
    <property type="molecule type" value="Genomic_DNA"/>
</dbReference>
<accession>A0A6N9NHH1</accession>
<evidence type="ECO:0000256" key="4">
    <source>
        <dbReference type="ARBA" id="ARBA00022692"/>
    </source>
</evidence>
<dbReference type="AlphaFoldDB" id="A0A6N9NHH1"/>
<dbReference type="InterPro" id="IPR012910">
    <property type="entry name" value="Plug_dom"/>
</dbReference>
<comment type="subcellular location">
    <subcellularLocation>
        <location evidence="1 10">Cell outer membrane</location>
        <topology evidence="1 10">Multi-pass membrane protein</topology>
    </subcellularLocation>
</comment>
<keyword evidence="9 10" id="KW-0998">Cell outer membrane</keyword>
<keyword evidence="15" id="KW-1185">Reference proteome</keyword>
<dbReference type="GO" id="GO:0015344">
    <property type="term" value="F:siderophore uptake transmembrane transporter activity"/>
    <property type="evidence" value="ECO:0007669"/>
    <property type="project" value="TreeGrafter"/>
</dbReference>
<evidence type="ECO:0000256" key="3">
    <source>
        <dbReference type="ARBA" id="ARBA00022452"/>
    </source>
</evidence>
<dbReference type="InterPro" id="IPR037066">
    <property type="entry name" value="Plug_dom_sf"/>
</dbReference>
<dbReference type="GO" id="GO:0009279">
    <property type="term" value="C:cell outer membrane"/>
    <property type="evidence" value="ECO:0007669"/>
    <property type="project" value="UniProtKB-SubCell"/>
</dbReference>
<feature type="domain" description="TonB-dependent receptor plug" evidence="13">
    <location>
        <begin position="126"/>
        <end position="225"/>
    </location>
</feature>
<dbReference type="InterPro" id="IPR039426">
    <property type="entry name" value="TonB-dep_rcpt-like"/>
</dbReference>
<dbReference type="Gene3D" id="2.40.170.20">
    <property type="entry name" value="TonB-dependent receptor, beta-barrel domain"/>
    <property type="match status" value="1"/>
</dbReference>
<dbReference type="InterPro" id="IPR008969">
    <property type="entry name" value="CarboxyPept-like_regulatory"/>
</dbReference>
<evidence type="ECO:0000259" key="13">
    <source>
        <dbReference type="Pfam" id="PF07715"/>
    </source>
</evidence>
<keyword evidence="5" id="KW-0732">Signal</keyword>
<protein>
    <submittedName>
        <fullName evidence="14">TonB-dependent receptor</fullName>
    </submittedName>
</protein>
<keyword evidence="4 10" id="KW-0812">Transmembrane</keyword>
<name>A0A6N9NHH1_9FLAO</name>
<evidence type="ECO:0000256" key="7">
    <source>
        <dbReference type="ARBA" id="ARBA00023136"/>
    </source>
</evidence>
<dbReference type="InterPro" id="IPR000531">
    <property type="entry name" value="Beta-barrel_TonB"/>
</dbReference>
<dbReference type="Proteomes" id="UP000470771">
    <property type="component" value="Unassembled WGS sequence"/>
</dbReference>
<feature type="domain" description="TonB-dependent receptor-like beta-barrel" evidence="12">
    <location>
        <begin position="291"/>
        <end position="717"/>
    </location>
</feature>
<evidence type="ECO:0000256" key="10">
    <source>
        <dbReference type="PROSITE-ProRule" id="PRU01360"/>
    </source>
</evidence>
<evidence type="ECO:0000259" key="12">
    <source>
        <dbReference type="Pfam" id="PF00593"/>
    </source>
</evidence>
<dbReference type="PANTHER" id="PTHR30069">
    <property type="entry name" value="TONB-DEPENDENT OUTER MEMBRANE RECEPTOR"/>
    <property type="match status" value="1"/>
</dbReference>
<evidence type="ECO:0000256" key="2">
    <source>
        <dbReference type="ARBA" id="ARBA00022448"/>
    </source>
</evidence>